<dbReference type="InterPro" id="IPR043128">
    <property type="entry name" value="Rev_trsase/Diguanyl_cyclase"/>
</dbReference>
<gene>
    <name evidence="2" type="ORF">MA16_Dca017159</name>
</gene>
<dbReference type="PANTHER" id="PTHR24559:SF439">
    <property type="entry name" value="RETROTRANSPOSON, UNCLASSIFIED-LIKE PROTEIN"/>
    <property type="match status" value="1"/>
</dbReference>
<proteinExistence type="predicted"/>
<keyword evidence="2" id="KW-0695">RNA-directed DNA polymerase</keyword>
<organism evidence="2 3">
    <name type="scientific">Dendrobium catenatum</name>
    <dbReference type="NCBI Taxonomy" id="906689"/>
    <lineage>
        <taxon>Eukaryota</taxon>
        <taxon>Viridiplantae</taxon>
        <taxon>Streptophyta</taxon>
        <taxon>Embryophyta</taxon>
        <taxon>Tracheophyta</taxon>
        <taxon>Spermatophyta</taxon>
        <taxon>Magnoliopsida</taxon>
        <taxon>Liliopsida</taxon>
        <taxon>Asparagales</taxon>
        <taxon>Orchidaceae</taxon>
        <taxon>Epidendroideae</taxon>
        <taxon>Malaxideae</taxon>
        <taxon>Dendrobiinae</taxon>
        <taxon>Dendrobium</taxon>
    </lineage>
</organism>
<protein>
    <submittedName>
        <fullName evidence="2">RNA-directed DNA polymerase</fullName>
    </submittedName>
</protein>
<dbReference type="PANTHER" id="PTHR24559">
    <property type="entry name" value="TRANSPOSON TY3-I GAG-POL POLYPROTEIN"/>
    <property type="match status" value="1"/>
</dbReference>
<dbReference type="Gene3D" id="3.30.70.270">
    <property type="match status" value="1"/>
</dbReference>
<reference evidence="2 3" key="1">
    <citation type="journal article" date="2016" name="Sci. Rep.">
        <title>The Dendrobium catenatum Lindl. genome sequence provides insights into polysaccharide synthase, floral development and adaptive evolution.</title>
        <authorList>
            <person name="Zhang G.Q."/>
            <person name="Xu Q."/>
            <person name="Bian C."/>
            <person name="Tsai W.C."/>
            <person name="Yeh C.M."/>
            <person name="Liu K.W."/>
            <person name="Yoshida K."/>
            <person name="Zhang L.S."/>
            <person name="Chang S.B."/>
            <person name="Chen F."/>
            <person name="Shi Y."/>
            <person name="Su Y.Y."/>
            <person name="Zhang Y.Q."/>
            <person name="Chen L.J."/>
            <person name="Yin Y."/>
            <person name="Lin M."/>
            <person name="Huang H."/>
            <person name="Deng H."/>
            <person name="Wang Z.W."/>
            <person name="Zhu S.L."/>
            <person name="Zhao X."/>
            <person name="Deng C."/>
            <person name="Niu S.C."/>
            <person name="Huang J."/>
            <person name="Wang M."/>
            <person name="Liu G.H."/>
            <person name="Yang H.J."/>
            <person name="Xiao X.J."/>
            <person name="Hsiao Y.Y."/>
            <person name="Wu W.L."/>
            <person name="Chen Y.Y."/>
            <person name="Mitsuda N."/>
            <person name="Ohme-Takagi M."/>
            <person name="Luo Y.B."/>
            <person name="Van de Peer Y."/>
            <person name="Liu Z.J."/>
        </authorList>
    </citation>
    <scope>NUCLEOTIDE SEQUENCE [LARGE SCALE GENOMIC DNA]</scope>
    <source>
        <tissue evidence="2">The whole plant</tissue>
    </source>
</reference>
<keyword evidence="3" id="KW-1185">Reference proteome</keyword>
<dbReference type="GO" id="GO:0003964">
    <property type="term" value="F:RNA-directed DNA polymerase activity"/>
    <property type="evidence" value="ECO:0007669"/>
    <property type="project" value="UniProtKB-KW"/>
</dbReference>
<reference evidence="2 3" key="2">
    <citation type="journal article" date="2017" name="Nature">
        <title>The Apostasia genome and the evolution of orchids.</title>
        <authorList>
            <person name="Zhang G.Q."/>
            <person name="Liu K.W."/>
            <person name="Li Z."/>
            <person name="Lohaus R."/>
            <person name="Hsiao Y.Y."/>
            <person name="Niu S.C."/>
            <person name="Wang J.Y."/>
            <person name="Lin Y.C."/>
            <person name="Xu Q."/>
            <person name="Chen L.J."/>
            <person name="Yoshida K."/>
            <person name="Fujiwara S."/>
            <person name="Wang Z.W."/>
            <person name="Zhang Y.Q."/>
            <person name="Mitsuda N."/>
            <person name="Wang M."/>
            <person name="Liu G.H."/>
            <person name="Pecoraro L."/>
            <person name="Huang H.X."/>
            <person name="Xiao X.J."/>
            <person name="Lin M."/>
            <person name="Wu X.Y."/>
            <person name="Wu W.L."/>
            <person name="Chen Y.Y."/>
            <person name="Chang S.B."/>
            <person name="Sakamoto S."/>
            <person name="Ohme-Takagi M."/>
            <person name="Yagi M."/>
            <person name="Zeng S.J."/>
            <person name="Shen C.Y."/>
            <person name="Yeh C.M."/>
            <person name="Luo Y.B."/>
            <person name="Tsai W.C."/>
            <person name="Van de Peer Y."/>
            <person name="Liu Z.J."/>
        </authorList>
    </citation>
    <scope>NUCLEOTIDE SEQUENCE [LARGE SCALE GENOMIC DNA]</scope>
    <source>
        <tissue evidence="2">The whole plant</tissue>
    </source>
</reference>
<dbReference type="Gene3D" id="3.10.10.10">
    <property type="entry name" value="HIV Type 1 Reverse Transcriptase, subunit A, domain 1"/>
    <property type="match status" value="1"/>
</dbReference>
<keyword evidence="2" id="KW-0808">Transferase</keyword>
<evidence type="ECO:0000313" key="2">
    <source>
        <dbReference type="EMBL" id="PKU59596.1"/>
    </source>
</evidence>
<evidence type="ECO:0000313" key="3">
    <source>
        <dbReference type="Proteomes" id="UP000233837"/>
    </source>
</evidence>
<sequence>MPGLSAEVAVHKLGVRHDAIPVKQAPRRMRLEIEQQVISEVKKLAKAGFIREEQYPSWVASVVPVQKKNGQIQICVDYRDLNKACPKDEFPLPIPELMVDIASSHAIFSFMDGSSGYNQIKMASEDERNTMFRTPIGIFCYKMMPFGLKNAGATYQRAMTRIFDDLIHNQVESYIDDLAVKRKVKEAHLYDLRVVFERLRRYNLKMNPLKCAFGVTSRKFLGFVVRHRGIEIDPAKIEAILDMP</sequence>
<dbReference type="InterPro" id="IPR000477">
    <property type="entry name" value="RT_dom"/>
</dbReference>
<dbReference type="Proteomes" id="UP000233837">
    <property type="component" value="Unassembled WGS sequence"/>
</dbReference>
<feature type="domain" description="Reverse transcriptase" evidence="1">
    <location>
        <begin position="66"/>
        <end position="224"/>
    </location>
</feature>
<dbReference type="AlphaFoldDB" id="A0A2I0V854"/>
<dbReference type="EMBL" id="KZ504092">
    <property type="protein sequence ID" value="PKU59596.1"/>
    <property type="molecule type" value="Genomic_DNA"/>
</dbReference>
<dbReference type="InterPro" id="IPR053134">
    <property type="entry name" value="RNA-dir_DNA_polymerase"/>
</dbReference>
<evidence type="ECO:0000259" key="1">
    <source>
        <dbReference type="Pfam" id="PF00078"/>
    </source>
</evidence>
<dbReference type="Pfam" id="PF00078">
    <property type="entry name" value="RVT_1"/>
    <property type="match status" value="1"/>
</dbReference>
<keyword evidence="2" id="KW-0548">Nucleotidyltransferase</keyword>
<accession>A0A2I0V854</accession>
<dbReference type="InterPro" id="IPR043502">
    <property type="entry name" value="DNA/RNA_pol_sf"/>
</dbReference>
<dbReference type="SUPFAM" id="SSF56672">
    <property type="entry name" value="DNA/RNA polymerases"/>
    <property type="match status" value="1"/>
</dbReference>
<name>A0A2I0V854_9ASPA</name>
<dbReference type="CDD" id="cd01647">
    <property type="entry name" value="RT_LTR"/>
    <property type="match status" value="1"/>
</dbReference>